<organism evidence="1">
    <name type="scientific">marine sediment metagenome</name>
    <dbReference type="NCBI Taxonomy" id="412755"/>
    <lineage>
        <taxon>unclassified sequences</taxon>
        <taxon>metagenomes</taxon>
        <taxon>ecological metagenomes</taxon>
    </lineage>
</organism>
<name>A0A0F9HF87_9ZZZZ</name>
<accession>A0A0F9HF87</accession>
<sequence>MKLDSESITYIKNVVETGQMVGIDNIIIEPGKVRAINDDKSVVLFQEENVPDMPFTSVGLNRIGVFLSRLEVARTQDNFAVDVKTDDNDEFARGFVMSGKGFKVDYRCANPKTIAAPKKINDEMIYQITLTPQAVYMLQKGQSAMGSDVVSLISDIGAATFEFVDINSDKFSHRFTERITISDGADESFTYRYPIKILLALFKHDAEGTFQVGRKGMLNIVVNNLNIFVLPQA</sequence>
<comment type="caution">
    <text evidence="1">The sequence shown here is derived from an EMBL/GenBank/DDBJ whole genome shotgun (WGS) entry which is preliminary data.</text>
</comment>
<dbReference type="Gene3D" id="3.70.10.10">
    <property type="match status" value="1"/>
</dbReference>
<gene>
    <name evidence="1" type="ORF">LCGC14_2005800</name>
</gene>
<evidence type="ECO:0008006" key="2">
    <source>
        <dbReference type="Google" id="ProtNLM"/>
    </source>
</evidence>
<dbReference type="EMBL" id="LAZR01022884">
    <property type="protein sequence ID" value="KKL80335.1"/>
    <property type="molecule type" value="Genomic_DNA"/>
</dbReference>
<evidence type="ECO:0000313" key="1">
    <source>
        <dbReference type="EMBL" id="KKL80335.1"/>
    </source>
</evidence>
<dbReference type="AlphaFoldDB" id="A0A0F9HF87"/>
<protein>
    <recommendedName>
        <fullName evidence="2">Sliding clamp C-terminal domain-containing protein</fullName>
    </recommendedName>
</protein>
<reference evidence="1" key="1">
    <citation type="journal article" date="2015" name="Nature">
        <title>Complex archaea that bridge the gap between prokaryotes and eukaryotes.</title>
        <authorList>
            <person name="Spang A."/>
            <person name="Saw J.H."/>
            <person name="Jorgensen S.L."/>
            <person name="Zaremba-Niedzwiedzka K."/>
            <person name="Martijn J."/>
            <person name="Lind A.E."/>
            <person name="van Eijk R."/>
            <person name="Schleper C."/>
            <person name="Guy L."/>
            <person name="Ettema T.J."/>
        </authorList>
    </citation>
    <scope>NUCLEOTIDE SEQUENCE</scope>
</reference>
<proteinExistence type="predicted"/>